<keyword evidence="4" id="KW-0560">Oxidoreductase</keyword>
<evidence type="ECO:0000313" key="7">
    <source>
        <dbReference type="EMBL" id="EGO25105.1"/>
    </source>
</evidence>
<dbReference type="InterPro" id="IPR050783">
    <property type="entry name" value="Oxylipin_biosynth_metab"/>
</dbReference>
<dbReference type="Proteomes" id="UP000008064">
    <property type="component" value="Unassembled WGS sequence"/>
</dbReference>
<evidence type="ECO:0000256" key="5">
    <source>
        <dbReference type="ARBA" id="ARBA00023004"/>
    </source>
</evidence>
<evidence type="ECO:0000256" key="4">
    <source>
        <dbReference type="ARBA" id="ARBA00023002"/>
    </source>
</evidence>
<dbReference type="OrthoDB" id="823504at2759"/>
<organism>
    <name type="scientific">Serpula lacrymans var. lacrymans (strain S7.9)</name>
    <name type="common">Dry rot fungus</name>
    <dbReference type="NCBI Taxonomy" id="578457"/>
    <lineage>
        <taxon>Eukaryota</taxon>
        <taxon>Fungi</taxon>
        <taxon>Dikarya</taxon>
        <taxon>Basidiomycota</taxon>
        <taxon>Agaricomycotina</taxon>
        <taxon>Agaricomycetes</taxon>
        <taxon>Agaricomycetidae</taxon>
        <taxon>Boletales</taxon>
        <taxon>Coniophorineae</taxon>
        <taxon>Serpulaceae</taxon>
        <taxon>Serpula</taxon>
    </lineage>
</organism>
<dbReference type="RefSeq" id="XP_007317227.1">
    <property type="nucleotide sequence ID" value="XM_007317165.1"/>
</dbReference>
<keyword evidence="2 6" id="KW-0479">Metal-binding</keyword>
<dbReference type="GO" id="GO:0020037">
    <property type="term" value="F:heme binding"/>
    <property type="evidence" value="ECO:0007669"/>
    <property type="project" value="InterPro"/>
</dbReference>
<dbReference type="HOGENOM" id="CLU_002329_0_0_1"/>
<name>F8NTX8_SERL9</name>
<evidence type="ECO:0008006" key="8">
    <source>
        <dbReference type="Google" id="ProtNLM"/>
    </source>
</evidence>
<dbReference type="SUPFAM" id="SSF48264">
    <property type="entry name" value="Cytochrome P450"/>
    <property type="match status" value="1"/>
</dbReference>
<dbReference type="GO" id="GO:0016705">
    <property type="term" value="F:oxidoreductase activity, acting on paired donors, with incorporation or reduction of molecular oxygen"/>
    <property type="evidence" value="ECO:0007669"/>
    <property type="project" value="InterPro"/>
</dbReference>
<evidence type="ECO:0000256" key="6">
    <source>
        <dbReference type="PIRSR" id="PIRSR619791-2"/>
    </source>
</evidence>
<dbReference type="InterPro" id="IPR019791">
    <property type="entry name" value="Haem_peroxidase_animal"/>
</dbReference>
<evidence type="ECO:0000256" key="1">
    <source>
        <dbReference type="ARBA" id="ARBA00022617"/>
    </source>
</evidence>
<keyword evidence="5 6" id="KW-0408">Iron</keyword>
<evidence type="ECO:0000256" key="3">
    <source>
        <dbReference type="ARBA" id="ARBA00022964"/>
    </source>
</evidence>
<dbReference type="InterPro" id="IPR037120">
    <property type="entry name" value="Haem_peroxidase_sf_animal"/>
</dbReference>
<dbReference type="Gene3D" id="1.10.640.10">
    <property type="entry name" value="Haem peroxidase domain superfamily, animal type"/>
    <property type="match status" value="1"/>
</dbReference>
<dbReference type="CDD" id="cd09817">
    <property type="entry name" value="linoleate_diol_synthase_like"/>
    <property type="match status" value="1"/>
</dbReference>
<dbReference type="GO" id="GO:0006979">
    <property type="term" value="P:response to oxidative stress"/>
    <property type="evidence" value="ECO:0007669"/>
    <property type="project" value="InterPro"/>
</dbReference>
<sequence>MSRIWDLSRARQDPPVAPDGYYDWQVNGGASFSDTHQQSAIVSTASKVLTFVKKSEDLHLASPAKLVAFTDKVVNSSAENDRLGAFQDGLDVLSKIPAGTKIGTDLANTAVGLLYNTIPHPIATFVGNEFAYRQADGSLNNVHDANVGKSGVPYARSVQPKKSIHPSALPDPELIYETLLRARDRVDHLGGNSGLTFAFASLVTHSLFRTRRNDMNMNDADSYLDLSPLYGDNQAIQDSVRNKDAGRGLLWPDTFAEERLLFLPPPASALLVLFSRNHNHIAETLFKLNERKRWSDNPTDVLQQDEEIFQTARLVNCGHFMAMIMGDYVSGFLGLSEGNAWNMNAFDPIKTSSGEVTRGQGNHVSVEFNLLYRWHTTLSAADEKWTNDFLAQSFGGRTLEQVTWQDFVRGLGGVIQGALATPPKERVFGGMSRGKDGKFPDDQLAQIFHDATEAPAGQYRARGCPAALKYIEILGIQQGRQWGVCTMNEFRKWLGLKEFESFEEWNPDPVIANAARRLYQHIDNLELYTGLQCEQHMPLSDGLRFSCGYTMTRAVLSDAIALIRGDRFYTTDYTPLAMTSWGFQDCQRDPNNGGWGGALPKLLMRHFPAYYPNDNVYGIFPFFTPEKMKSSLTRQGIASQYKFDRPIPAVIPKYIDTFEAINYVFKDPTRFKSGYDMSGLGQGYGFMLAIDDRTQHDKDRALALHSLFPDKDAVTKYVKWWNETTAAEVNKQSWKYDSDYIPGNYVDIVNVIKTVGVHWAADTLCGISLKTKENPKGQYTVQEVFDLLATLLFVVGVLGRIKNLVWAPTDKPYYDFLSRLGQSGRPLNELVAMVVGLAVGSSVNLAHAAINVVDFYLDEERAKERAQIIALVQKTDATSDNLLQGYVREAMRFNPQFTGLYRIAAADAEVPIDDKHTLNIKSGDRIFASFRNAYINPVNFPNPDKVDPTRPAASYNMNGSGFHQCAGVSQAERAVAEVLRVVFKLKNIRRATGDAGVLNQSTRTPNFTHTPLNVYPKPDGTLSDWPVSMHLVYDS</sequence>
<dbReference type="GO" id="GO:0006631">
    <property type="term" value="P:fatty acid metabolic process"/>
    <property type="evidence" value="ECO:0007669"/>
    <property type="project" value="UniProtKB-ARBA"/>
</dbReference>
<dbReference type="GO" id="GO:0004601">
    <property type="term" value="F:peroxidase activity"/>
    <property type="evidence" value="ECO:0007669"/>
    <property type="project" value="InterPro"/>
</dbReference>
<dbReference type="AlphaFoldDB" id="F8NTX8"/>
<dbReference type="InterPro" id="IPR036396">
    <property type="entry name" value="Cyt_P450_sf"/>
</dbReference>
<dbReference type="SUPFAM" id="SSF48113">
    <property type="entry name" value="Heme-dependent peroxidases"/>
    <property type="match status" value="1"/>
</dbReference>
<dbReference type="KEGG" id="sla:SERLADRAFT_414828"/>
<dbReference type="GO" id="GO:0005506">
    <property type="term" value="F:iron ion binding"/>
    <property type="evidence" value="ECO:0007669"/>
    <property type="project" value="InterPro"/>
</dbReference>
<keyword evidence="1 6" id="KW-0349">Heme</keyword>
<feature type="binding site" description="axial binding residue" evidence="6">
    <location>
        <position position="375"/>
    </location>
    <ligand>
        <name>heme b</name>
        <dbReference type="ChEBI" id="CHEBI:60344"/>
    </ligand>
    <ligandPart>
        <name>Fe</name>
        <dbReference type="ChEBI" id="CHEBI:18248"/>
    </ligandPart>
</feature>
<dbReference type="EMBL" id="GL945433">
    <property type="protein sequence ID" value="EGO25105.1"/>
    <property type="molecule type" value="Genomic_DNA"/>
</dbReference>
<dbReference type="Gene3D" id="1.10.630.10">
    <property type="entry name" value="Cytochrome P450"/>
    <property type="match status" value="1"/>
</dbReference>
<dbReference type="PANTHER" id="PTHR11903:SF37">
    <property type="entry name" value="PSI-PRODUCING OXYGENASE A"/>
    <property type="match status" value="1"/>
</dbReference>
<dbReference type="InterPro" id="IPR034812">
    <property type="entry name" value="Ppo-like_N"/>
</dbReference>
<dbReference type="Pfam" id="PF03098">
    <property type="entry name" value="An_peroxidase"/>
    <property type="match status" value="2"/>
</dbReference>
<dbReference type="GO" id="GO:0051213">
    <property type="term" value="F:dioxygenase activity"/>
    <property type="evidence" value="ECO:0007669"/>
    <property type="project" value="UniProtKB-KW"/>
</dbReference>
<dbReference type="PANTHER" id="PTHR11903">
    <property type="entry name" value="PROSTAGLANDIN G/H SYNTHASE"/>
    <property type="match status" value="1"/>
</dbReference>
<evidence type="ECO:0000256" key="2">
    <source>
        <dbReference type="ARBA" id="ARBA00022723"/>
    </source>
</evidence>
<protein>
    <recommendedName>
        <fullName evidence="8">Heme peroxidase</fullName>
    </recommendedName>
</protein>
<reference evidence="7" key="1">
    <citation type="submission" date="2011-04" db="EMBL/GenBank/DDBJ databases">
        <title>Evolution of plant cell wall degrading machinery underlies the functional diversity of forest fungi.</title>
        <authorList>
            <consortium name="US DOE Joint Genome Institute (JGI-PGF)"/>
            <person name="Eastwood D.C."/>
            <person name="Floudas D."/>
            <person name="Binder M."/>
            <person name="Majcherczyk A."/>
            <person name="Schneider P."/>
            <person name="Aerts A."/>
            <person name="Asiegbu F.O."/>
            <person name="Baker S.E."/>
            <person name="Barry K."/>
            <person name="Bendiksby M."/>
            <person name="Blumentritt M."/>
            <person name="Coutinho P.M."/>
            <person name="Cullen D."/>
            <person name="Cullen D."/>
            <person name="Gathman A."/>
            <person name="Goodell B."/>
            <person name="Henrissat B."/>
            <person name="Ihrmark K."/>
            <person name="Kauserud H."/>
            <person name="Kohler A."/>
            <person name="LaButti K."/>
            <person name="Lapidus A."/>
            <person name="Lavin J.L."/>
            <person name="Lee Y.-H."/>
            <person name="Lindquist E."/>
            <person name="Lilly W."/>
            <person name="Lucas S."/>
            <person name="Morin E."/>
            <person name="Murat C."/>
            <person name="Oguiza J.A."/>
            <person name="Park J."/>
            <person name="Pisabarro A.G."/>
            <person name="Riley R."/>
            <person name="Rosling A."/>
            <person name="Salamov A."/>
            <person name="Schmidt O."/>
            <person name="Schmutz J."/>
            <person name="Skrede I."/>
            <person name="Stenlid J."/>
            <person name="Wiebenga A."/>
            <person name="Xie X."/>
            <person name="Kues U."/>
            <person name="Hibbett D.S."/>
            <person name="Hoffmeister D."/>
            <person name="Hogberg N."/>
            <person name="Martin F."/>
            <person name="Grigoriev I.V."/>
            <person name="Watkinson S.C."/>
        </authorList>
    </citation>
    <scope>NUCLEOTIDE SEQUENCE</scope>
    <source>
        <strain evidence="7">S7.9</strain>
    </source>
</reference>
<dbReference type="PROSITE" id="PS50292">
    <property type="entry name" value="PEROXIDASE_3"/>
    <property type="match status" value="1"/>
</dbReference>
<keyword evidence="3" id="KW-0223">Dioxygenase</keyword>
<dbReference type="CDD" id="cd20612">
    <property type="entry name" value="CYP_LDS-like_C"/>
    <property type="match status" value="1"/>
</dbReference>
<dbReference type="InterPro" id="IPR010255">
    <property type="entry name" value="Haem_peroxidase_sf"/>
</dbReference>
<gene>
    <name evidence="7" type="ORF">SERLADRAFT_414828</name>
</gene>
<dbReference type="GO" id="GO:0004497">
    <property type="term" value="F:monooxygenase activity"/>
    <property type="evidence" value="ECO:0007669"/>
    <property type="project" value="InterPro"/>
</dbReference>
<dbReference type="GeneID" id="18813318"/>
<accession>F8NTX8</accession>
<proteinExistence type="predicted"/>